<protein>
    <submittedName>
        <fullName evidence="1">VP39</fullName>
    </submittedName>
</protein>
<dbReference type="InterPro" id="IPR007589">
    <property type="entry name" value="Baculo_VP39"/>
</dbReference>
<dbReference type="Pfam" id="PF04501">
    <property type="entry name" value="Baculo_VP39"/>
    <property type="match status" value="1"/>
</dbReference>
<sequence>MALVVPSSRRLQNHCIFGAVVPFDACLTYRSPCSPDASIDDGWFICDYHLRLRFKMAKMVLPIFDEDYNRYKRTIARHLVGHKEMGDKRVLVPTAGNYENVLRINTMMQSEQLIFHLIYNDTAKVQEICNLLKHSETYFDNTYSMIEDVYSRTRNILALTDPQAFCSRVSTDEDRYFDTIAARNAPGRAALPAARSAEANTIFQAFPGFLQNLIRRAVAPEILQIDGEELRLRNCATCQITAEGLIATTVDGPQLYNPVQNSDIIKNKPNRLQVRNVLKFEGDTRTLERTLARYEEYPTFVPLFLGYQLINSENSVLRANNFIPAVQFGTAAPTLPATTGVGAGAGAEAGVLGAAV</sequence>
<dbReference type="EMBL" id="ON704650">
    <property type="protein sequence ID" value="UZE89742.1"/>
    <property type="molecule type" value="Genomic_DNA"/>
</dbReference>
<organism evidence="1 2">
    <name type="scientific">Parapoynx stagnalis nucleopolyhedrovirus</name>
    <dbReference type="NCBI Taxonomy" id="2993413"/>
    <lineage>
        <taxon>Viruses</taxon>
        <taxon>Viruses incertae sedis</taxon>
        <taxon>Naldaviricetes</taxon>
        <taxon>Lefavirales</taxon>
        <taxon>Baculoviridae</taxon>
        <taxon>Alphabaculovirus</taxon>
        <taxon>Alphabaculovirus pastagnalis</taxon>
    </lineage>
</organism>
<name>A0A9E8BW16_9ABAC</name>
<evidence type="ECO:0000313" key="2">
    <source>
        <dbReference type="Proteomes" id="UP001264959"/>
    </source>
</evidence>
<dbReference type="Proteomes" id="UP001264959">
    <property type="component" value="Segment"/>
</dbReference>
<keyword evidence="2" id="KW-1185">Reference proteome</keyword>
<dbReference type="GO" id="GO:0019028">
    <property type="term" value="C:viral capsid"/>
    <property type="evidence" value="ECO:0007669"/>
    <property type="project" value="InterPro"/>
</dbReference>
<accession>A0A9E8BW16</accession>
<evidence type="ECO:0000313" key="1">
    <source>
        <dbReference type="EMBL" id="UZE89742.1"/>
    </source>
</evidence>
<reference evidence="1" key="1">
    <citation type="journal article" date="2022" name="Viruses">
        <title>The Parapoynx stagnalis Nucleopolyhedrovirus (PastNPV), a Divergent Member of the Alphabaculovirus Group I Clade, Encodes a Homolog of Ran GTPase.</title>
        <authorList>
            <person name="Harrison R.L."/>
            <person name="Rowley D.L."/>
        </authorList>
    </citation>
    <scope>NUCLEOTIDE SEQUENCE</scope>
    <source>
        <strain evidence="1">BCIPV-473</strain>
    </source>
</reference>
<dbReference type="GO" id="GO:0005198">
    <property type="term" value="F:structural molecule activity"/>
    <property type="evidence" value="ECO:0007669"/>
    <property type="project" value="InterPro"/>
</dbReference>
<proteinExistence type="predicted"/>